<accession>A0A9K3D3Q6</accession>
<comment type="caution">
    <text evidence="1">The sequence shown here is derived from an EMBL/GenBank/DDBJ whole genome shotgun (WGS) entry which is preliminary data.</text>
</comment>
<gene>
    <name evidence="1" type="ORF">KIPB_009789</name>
</gene>
<dbReference type="EMBL" id="BDIP01003431">
    <property type="protein sequence ID" value="GIQ87695.1"/>
    <property type="molecule type" value="Genomic_DNA"/>
</dbReference>
<name>A0A9K3D3Q6_9EUKA</name>
<keyword evidence="2" id="KW-1185">Reference proteome</keyword>
<proteinExistence type="predicted"/>
<evidence type="ECO:0000313" key="1">
    <source>
        <dbReference type="EMBL" id="GIQ87695.1"/>
    </source>
</evidence>
<sequence length="110" mass="11883">MSTSSTSGSSKLIGHVHIVAANTHTEIITDGEAEVERDTIDAAAYNALLQRVNKLFHDRGVHNLTVQVELMASAEDEDEAQYCHANFGCKETASWCCPDKVTAPPTPLAE</sequence>
<reference evidence="1 2" key="1">
    <citation type="journal article" date="2018" name="PLoS ONE">
        <title>The draft genome of Kipferlia bialata reveals reductive genome evolution in fornicate parasites.</title>
        <authorList>
            <person name="Tanifuji G."/>
            <person name="Takabayashi S."/>
            <person name="Kume K."/>
            <person name="Takagi M."/>
            <person name="Nakayama T."/>
            <person name="Kamikawa R."/>
            <person name="Inagaki Y."/>
            <person name="Hashimoto T."/>
        </authorList>
    </citation>
    <scope>NUCLEOTIDE SEQUENCE [LARGE SCALE GENOMIC DNA]</scope>
    <source>
        <strain evidence="1">NY0173</strain>
    </source>
</reference>
<organism evidence="1 2">
    <name type="scientific">Kipferlia bialata</name>
    <dbReference type="NCBI Taxonomy" id="797122"/>
    <lineage>
        <taxon>Eukaryota</taxon>
        <taxon>Metamonada</taxon>
        <taxon>Carpediemonas-like organisms</taxon>
        <taxon>Kipferlia</taxon>
    </lineage>
</organism>
<dbReference type="AlphaFoldDB" id="A0A9K3D3Q6"/>
<dbReference type="Proteomes" id="UP000265618">
    <property type="component" value="Unassembled WGS sequence"/>
</dbReference>
<protein>
    <submittedName>
        <fullName evidence="1">Uncharacterized protein</fullName>
    </submittedName>
</protein>
<evidence type="ECO:0000313" key="2">
    <source>
        <dbReference type="Proteomes" id="UP000265618"/>
    </source>
</evidence>